<feature type="transmembrane region" description="Helical" evidence="1">
    <location>
        <begin position="33"/>
        <end position="53"/>
    </location>
</feature>
<evidence type="ECO:0000256" key="1">
    <source>
        <dbReference type="SAM" id="Phobius"/>
    </source>
</evidence>
<dbReference type="Pfam" id="PF06966">
    <property type="entry name" value="DUF1295"/>
    <property type="match status" value="1"/>
</dbReference>
<dbReference type="Gene3D" id="1.20.120.1630">
    <property type="match status" value="1"/>
</dbReference>
<feature type="transmembrane region" description="Helical" evidence="1">
    <location>
        <begin position="95"/>
        <end position="115"/>
    </location>
</feature>
<dbReference type="PANTHER" id="PTHR32251:SF17">
    <property type="entry name" value="STEROID 5-ALPHA REDUCTASE C-TERMINAL DOMAIN-CONTAINING PROTEIN"/>
    <property type="match status" value="1"/>
</dbReference>
<dbReference type="PROSITE" id="PS50244">
    <property type="entry name" value="S5A_REDUCTASE"/>
    <property type="match status" value="1"/>
</dbReference>
<organism evidence="2 3">
    <name type="scientific">Polypedilum vanderplanki</name>
    <name type="common">Sleeping chironomid midge</name>
    <dbReference type="NCBI Taxonomy" id="319348"/>
    <lineage>
        <taxon>Eukaryota</taxon>
        <taxon>Metazoa</taxon>
        <taxon>Ecdysozoa</taxon>
        <taxon>Arthropoda</taxon>
        <taxon>Hexapoda</taxon>
        <taxon>Insecta</taxon>
        <taxon>Pterygota</taxon>
        <taxon>Neoptera</taxon>
        <taxon>Endopterygota</taxon>
        <taxon>Diptera</taxon>
        <taxon>Nematocera</taxon>
        <taxon>Chironomoidea</taxon>
        <taxon>Chironomidae</taxon>
        <taxon>Chironominae</taxon>
        <taxon>Polypedilum</taxon>
        <taxon>Polypedilum</taxon>
    </lineage>
</organism>
<proteinExistence type="predicted"/>
<comment type="caution">
    <text evidence="2">The sequence shown here is derived from an EMBL/GenBank/DDBJ whole genome shotgun (WGS) entry which is preliminary data.</text>
</comment>
<keyword evidence="1" id="KW-0812">Transmembrane</keyword>
<name>A0A9J6CR73_POLVA</name>
<evidence type="ECO:0000313" key="2">
    <source>
        <dbReference type="EMBL" id="KAG5684440.1"/>
    </source>
</evidence>
<feature type="transmembrane region" description="Helical" evidence="1">
    <location>
        <begin position="240"/>
        <end position="260"/>
    </location>
</feature>
<accession>A0A9J6CR73</accession>
<keyword evidence="1" id="KW-0472">Membrane</keyword>
<feature type="transmembrane region" description="Helical" evidence="1">
    <location>
        <begin position="7"/>
        <end position="27"/>
    </location>
</feature>
<reference evidence="2" key="1">
    <citation type="submission" date="2021-03" db="EMBL/GenBank/DDBJ databases">
        <title>Chromosome level genome of the anhydrobiotic midge Polypedilum vanderplanki.</title>
        <authorList>
            <person name="Yoshida Y."/>
            <person name="Kikawada T."/>
            <person name="Gusev O."/>
        </authorList>
    </citation>
    <scope>NUCLEOTIDE SEQUENCE</scope>
    <source>
        <strain evidence="2">NIAS01</strain>
        <tissue evidence="2">Whole body or cell culture</tissue>
    </source>
</reference>
<dbReference type="OrthoDB" id="7788590at2759"/>
<protein>
    <recommendedName>
        <fullName evidence="4">Steroid 5-alpha reductase C-terminal domain-containing protein</fullName>
    </recommendedName>
</protein>
<keyword evidence="3" id="KW-1185">Reference proteome</keyword>
<evidence type="ECO:0008006" key="4">
    <source>
        <dbReference type="Google" id="ProtNLM"/>
    </source>
</evidence>
<feature type="transmembrane region" description="Helical" evidence="1">
    <location>
        <begin position="167"/>
        <end position="186"/>
    </location>
</feature>
<evidence type="ECO:0000313" key="3">
    <source>
        <dbReference type="Proteomes" id="UP001107558"/>
    </source>
</evidence>
<dbReference type="Proteomes" id="UP001107558">
    <property type="component" value="Chromosome 1"/>
</dbReference>
<keyword evidence="1" id="KW-1133">Transmembrane helix</keyword>
<dbReference type="EMBL" id="JADBJN010000001">
    <property type="protein sequence ID" value="KAG5684440.1"/>
    <property type="molecule type" value="Genomic_DNA"/>
</dbReference>
<dbReference type="GO" id="GO:0016020">
    <property type="term" value="C:membrane"/>
    <property type="evidence" value="ECO:0007669"/>
    <property type="project" value="TreeGrafter"/>
</dbReference>
<dbReference type="InterPro" id="IPR010721">
    <property type="entry name" value="UstE-like"/>
</dbReference>
<gene>
    <name evidence="2" type="ORF">PVAND_013674</name>
</gene>
<dbReference type="AlphaFoldDB" id="A0A9J6CR73"/>
<sequence>MNKRIFVPLIIILICLVITQTVAYIAAMPFNPTLGYLAIYTISIQWIAFLYAGGIIFGNERTEKYYDLMGSITFISTLLLSIYLSPRALSTRQIILSIFVAIWTLRLGSFLFYRIHNNGGIDSRFTEIKKNNYRFLMVWTLQGVWVFLTLLPVLILNQSTKRIQLNLLDYCGFLLWIIGFMFEAVADYQKFTFRSMPENKGNFISCGVWAYSRHPNYFGEILLWLGVAISSFSGSKSYSVFISPIFVALLLIFVSGIPALEKKADQLYANNEEYQLYKKNTPVLIPFIGRKGSANF</sequence>
<dbReference type="PANTHER" id="PTHR32251">
    <property type="entry name" value="3-OXO-5-ALPHA-STEROID 4-DEHYDROGENASE"/>
    <property type="match status" value="1"/>
</dbReference>
<feature type="transmembrane region" description="Helical" evidence="1">
    <location>
        <begin position="136"/>
        <end position="155"/>
    </location>
</feature>